<evidence type="ECO:0000313" key="2">
    <source>
        <dbReference type="Proteomes" id="UP000541535"/>
    </source>
</evidence>
<dbReference type="RefSeq" id="WP_183442866.1">
    <property type="nucleotide sequence ID" value="NZ_JACHXD010000014.1"/>
</dbReference>
<comment type="caution">
    <text evidence="1">The sequence shown here is derived from an EMBL/GenBank/DDBJ whole genome shotgun (WGS) entry which is preliminary data.</text>
</comment>
<proteinExistence type="predicted"/>
<protein>
    <submittedName>
        <fullName evidence="1">Uncharacterized protein</fullName>
    </submittedName>
</protein>
<keyword evidence="2" id="KW-1185">Reference proteome</keyword>
<gene>
    <name evidence="1" type="ORF">FHS03_004210</name>
</gene>
<dbReference type="Proteomes" id="UP000541535">
    <property type="component" value="Unassembled WGS sequence"/>
</dbReference>
<evidence type="ECO:0000313" key="1">
    <source>
        <dbReference type="EMBL" id="MBB3121134.1"/>
    </source>
</evidence>
<accession>A0A7W5BDI1</accession>
<dbReference type="EMBL" id="JACHXD010000014">
    <property type="protein sequence ID" value="MBB3121134.1"/>
    <property type="molecule type" value="Genomic_DNA"/>
</dbReference>
<sequence>MTTAYAPEDESASVTLDSGKGQVVAFCWPCGLRVGDEVENRFSTLEGSASAAYFHDWPAEEIEALSSEWIERTGPYSYKGRGRVVDEAEGLIEVNGFLIELSNVLGDGYVDFEIKRLDVQA</sequence>
<reference evidence="1 2" key="1">
    <citation type="submission" date="2020-08" db="EMBL/GenBank/DDBJ databases">
        <title>Genomic Encyclopedia of Type Strains, Phase III (KMG-III): the genomes of soil and plant-associated and newly described type strains.</title>
        <authorList>
            <person name="Whitman W."/>
        </authorList>
    </citation>
    <scope>NUCLEOTIDE SEQUENCE [LARGE SCALE GENOMIC DNA]</scope>
    <source>
        <strain evidence="1 2">CECT 8897</strain>
    </source>
</reference>
<name>A0A7W5BDI1_9BURK</name>
<dbReference type="AlphaFoldDB" id="A0A7W5BDI1"/>
<organism evidence="1 2">
    <name type="scientific">Pseudoduganella violacea</name>
    <dbReference type="NCBI Taxonomy" id="1715466"/>
    <lineage>
        <taxon>Bacteria</taxon>
        <taxon>Pseudomonadati</taxon>
        <taxon>Pseudomonadota</taxon>
        <taxon>Betaproteobacteria</taxon>
        <taxon>Burkholderiales</taxon>
        <taxon>Oxalobacteraceae</taxon>
        <taxon>Telluria group</taxon>
        <taxon>Pseudoduganella</taxon>
    </lineage>
</organism>